<protein>
    <submittedName>
        <fullName evidence="3">Uncharacterized protein</fullName>
    </submittedName>
</protein>
<feature type="compositionally biased region" description="Basic and acidic residues" evidence="1">
    <location>
        <begin position="42"/>
        <end position="55"/>
    </location>
</feature>
<dbReference type="EMBL" id="JABFJV010000513">
    <property type="protein sequence ID" value="NOK39569.1"/>
    <property type="molecule type" value="Genomic_DNA"/>
</dbReference>
<accession>A0A7Y4KUU0</accession>
<organism evidence="3 4">
    <name type="scientific">Corallococcus exercitus</name>
    <dbReference type="NCBI Taxonomy" id="2316736"/>
    <lineage>
        <taxon>Bacteria</taxon>
        <taxon>Pseudomonadati</taxon>
        <taxon>Myxococcota</taxon>
        <taxon>Myxococcia</taxon>
        <taxon>Myxococcales</taxon>
        <taxon>Cystobacterineae</taxon>
        <taxon>Myxococcaceae</taxon>
        <taxon>Corallococcus</taxon>
    </lineage>
</organism>
<sequence>MIIVGSMVVGVLVMLLVMGGVLMGGALAHKNEREDNARWAKENAELAARNERDRSGPAGGEPVHA</sequence>
<dbReference type="Proteomes" id="UP000563426">
    <property type="component" value="Unassembled WGS sequence"/>
</dbReference>
<evidence type="ECO:0000256" key="2">
    <source>
        <dbReference type="SAM" id="Phobius"/>
    </source>
</evidence>
<name>A0A7Y4KUU0_9BACT</name>
<keyword evidence="2" id="KW-1133">Transmembrane helix</keyword>
<proteinExistence type="predicted"/>
<evidence type="ECO:0000256" key="1">
    <source>
        <dbReference type="SAM" id="MobiDB-lite"/>
    </source>
</evidence>
<comment type="caution">
    <text evidence="3">The sequence shown here is derived from an EMBL/GenBank/DDBJ whole genome shotgun (WGS) entry which is preliminary data.</text>
</comment>
<dbReference type="RefSeq" id="WP_171439013.1">
    <property type="nucleotide sequence ID" value="NZ_JABFJV010000513.1"/>
</dbReference>
<feature type="transmembrane region" description="Helical" evidence="2">
    <location>
        <begin position="6"/>
        <end position="28"/>
    </location>
</feature>
<dbReference type="AlphaFoldDB" id="A0A7Y4KUU0"/>
<keyword evidence="2" id="KW-0812">Transmembrane</keyword>
<keyword evidence="2" id="KW-0472">Membrane</keyword>
<reference evidence="3 4" key="1">
    <citation type="submission" date="2020-05" db="EMBL/GenBank/DDBJ databases">
        <authorList>
            <person name="Whitworth D."/>
        </authorList>
    </citation>
    <scope>NUCLEOTIDE SEQUENCE [LARGE SCALE GENOMIC DNA]</scope>
    <source>
        <strain evidence="3 4">AB043B</strain>
    </source>
</reference>
<evidence type="ECO:0000313" key="3">
    <source>
        <dbReference type="EMBL" id="NOK39569.1"/>
    </source>
</evidence>
<feature type="region of interest" description="Disordered" evidence="1">
    <location>
        <begin position="42"/>
        <end position="65"/>
    </location>
</feature>
<keyword evidence="4" id="KW-1185">Reference proteome</keyword>
<evidence type="ECO:0000313" key="4">
    <source>
        <dbReference type="Proteomes" id="UP000563426"/>
    </source>
</evidence>
<gene>
    <name evidence="3" type="ORF">HMI49_41030</name>
</gene>